<dbReference type="GO" id="GO:0005509">
    <property type="term" value="F:calcium ion binding"/>
    <property type="evidence" value="ECO:0007669"/>
    <property type="project" value="InterPro"/>
</dbReference>
<evidence type="ECO:0000256" key="4">
    <source>
        <dbReference type="SAM" id="SignalP"/>
    </source>
</evidence>
<name>D2R254_PIRSD</name>
<dbReference type="InterPro" id="IPR002048">
    <property type="entry name" value="EF_hand_dom"/>
</dbReference>
<feature type="domain" description="EF-hand" evidence="5">
    <location>
        <begin position="49"/>
        <end position="84"/>
    </location>
</feature>
<feature type="chain" id="PRO_5003036166" evidence="4">
    <location>
        <begin position="24"/>
        <end position="313"/>
    </location>
</feature>
<dbReference type="SUPFAM" id="SSF47473">
    <property type="entry name" value="EF-hand"/>
    <property type="match status" value="2"/>
</dbReference>
<feature type="domain" description="EF-hand" evidence="5">
    <location>
        <begin position="276"/>
        <end position="311"/>
    </location>
</feature>
<feature type="signal peptide" evidence="4">
    <location>
        <begin position="1"/>
        <end position="23"/>
    </location>
</feature>
<feature type="domain" description="EF-hand" evidence="5">
    <location>
        <begin position="126"/>
        <end position="161"/>
    </location>
</feature>
<dbReference type="AlphaFoldDB" id="D2R254"/>
<feature type="region of interest" description="Disordered" evidence="3">
    <location>
        <begin position="61"/>
        <end position="101"/>
    </location>
</feature>
<dbReference type="Proteomes" id="UP000001887">
    <property type="component" value="Chromosome"/>
</dbReference>
<evidence type="ECO:0000313" key="7">
    <source>
        <dbReference type="Proteomes" id="UP000001887"/>
    </source>
</evidence>
<evidence type="ECO:0000256" key="3">
    <source>
        <dbReference type="SAM" id="MobiDB-lite"/>
    </source>
</evidence>
<keyword evidence="7" id="KW-1185">Reference proteome</keyword>
<keyword evidence="1" id="KW-0479">Metal-binding</keyword>
<sequence length="313" mass="32941" precursor="true">MRRHWLLSTVAAGLLASSSSLLADEAADLFAKLDKNSDGAITTDEVSAEQKPLFERMLRTSDKNTDGKLSGEEFAAGLKGPKPSREPVGGAPRPAVGGGLSGLIPSPKAMFERMDQNKDGKLTKDELPDRLAENFDRIDANSDGSVDLAEAEKMMGALGGALAAGGGGPGAAGMIFDRLDKNSDGKLSKEEIPEDRRELFEKMAARIDPQGDGSVTKEQFIAGMKMISEAAGAGGKPAEGTPPGSPAPGAGNPADMMLKRLQAADTNGDGKLSREEAPERLRNSFDLVDANGDDLIDEKEVKALLERLRPSPK</sequence>
<dbReference type="STRING" id="530564.Psta_4011"/>
<dbReference type="HOGENOM" id="CLU_888120_0_0_0"/>
<dbReference type="PANTHER" id="PTHR10827">
    <property type="entry name" value="RETICULOCALBIN"/>
    <property type="match status" value="1"/>
</dbReference>
<feature type="region of interest" description="Disordered" evidence="3">
    <location>
        <begin position="231"/>
        <end position="284"/>
    </location>
</feature>
<dbReference type="eggNOG" id="COG5126">
    <property type="taxonomic scope" value="Bacteria"/>
</dbReference>
<dbReference type="InterPro" id="IPR011992">
    <property type="entry name" value="EF-hand-dom_pair"/>
</dbReference>
<dbReference type="Gene3D" id="1.10.238.10">
    <property type="entry name" value="EF-hand"/>
    <property type="match status" value="4"/>
</dbReference>
<accession>D2R254</accession>
<protein>
    <submittedName>
        <fullName evidence="6">Putative signal transduction protein with EFhand domain</fullName>
    </submittedName>
</protein>
<keyword evidence="2" id="KW-0677">Repeat</keyword>
<gene>
    <name evidence="6" type="ordered locus">Psta_4011</name>
</gene>
<proteinExistence type="predicted"/>
<evidence type="ECO:0000313" key="6">
    <source>
        <dbReference type="EMBL" id="ADB18665.1"/>
    </source>
</evidence>
<keyword evidence="4" id="KW-0732">Signal</keyword>
<dbReference type="InterPro" id="IPR018247">
    <property type="entry name" value="EF_Hand_1_Ca_BS"/>
</dbReference>
<dbReference type="EMBL" id="CP001848">
    <property type="protein sequence ID" value="ADB18665.1"/>
    <property type="molecule type" value="Genomic_DNA"/>
</dbReference>
<dbReference type="SMART" id="SM00054">
    <property type="entry name" value="EFh"/>
    <property type="match status" value="7"/>
</dbReference>
<evidence type="ECO:0000256" key="2">
    <source>
        <dbReference type="ARBA" id="ARBA00022737"/>
    </source>
</evidence>
<dbReference type="KEGG" id="psl:Psta_4011"/>
<dbReference type="PROSITE" id="PS00018">
    <property type="entry name" value="EF_HAND_1"/>
    <property type="match status" value="2"/>
</dbReference>
<dbReference type="OrthoDB" id="213507at2"/>
<feature type="domain" description="EF-hand" evidence="5">
    <location>
        <begin position="195"/>
        <end position="230"/>
    </location>
</feature>
<feature type="compositionally biased region" description="Basic and acidic residues" evidence="3">
    <location>
        <begin position="61"/>
        <end position="71"/>
    </location>
</feature>
<feature type="compositionally biased region" description="Basic and acidic residues" evidence="3">
    <location>
        <begin position="271"/>
        <end position="283"/>
    </location>
</feature>
<evidence type="ECO:0000259" key="5">
    <source>
        <dbReference type="PROSITE" id="PS50222"/>
    </source>
</evidence>
<dbReference type="Pfam" id="PF13202">
    <property type="entry name" value="EF-hand_5"/>
    <property type="match status" value="5"/>
</dbReference>
<dbReference type="PANTHER" id="PTHR10827:SF98">
    <property type="entry name" value="45 KDA CALCIUM-BINDING PROTEIN"/>
    <property type="match status" value="1"/>
</dbReference>
<evidence type="ECO:0000256" key="1">
    <source>
        <dbReference type="ARBA" id="ARBA00022723"/>
    </source>
</evidence>
<dbReference type="PROSITE" id="PS50222">
    <property type="entry name" value="EF_HAND_2"/>
    <property type="match status" value="4"/>
</dbReference>
<reference evidence="6 7" key="1">
    <citation type="journal article" date="2009" name="Stand. Genomic Sci.">
        <title>Complete genome sequence of Pirellula staleyi type strain (ATCC 27377).</title>
        <authorList>
            <person name="Clum A."/>
            <person name="Tindall B.J."/>
            <person name="Sikorski J."/>
            <person name="Ivanova N."/>
            <person name="Mavrommatis K."/>
            <person name="Lucas S."/>
            <person name="Glavina del Rio T."/>
            <person name="Nolan M."/>
            <person name="Chen F."/>
            <person name="Tice H."/>
            <person name="Pitluck S."/>
            <person name="Cheng J.F."/>
            <person name="Chertkov O."/>
            <person name="Brettin T."/>
            <person name="Han C."/>
            <person name="Detter J.C."/>
            <person name="Kuske C."/>
            <person name="Bruce D."/>
            <person name="Goodwin L."/>
            <person name="Ovchinikova G."/>
            <person name="Pati A."/>
            <person name="Mikhailova N."/>
            <person name="Chen A."/>
            <person name="Palaniappan K."/>
            <person name="Land M."/>
            <person name="Hauser L."/>
            <person name="Chang Y.J."/>
            <person name="Jeffries C.D."/>
            <person name="Chain P."/>
            <person name="Rohde M."/>
            <person name="Goker M."/>
            <person name="Bristow J."/>
            <person name="Eisen J.A."/>
            <person name="Markowitz V."/>
            <person name="Hugenholtz P."/>
            <person name="Kyrpides N.C."/>
            <person name="Klenk H.P."/>
            <person name="Lapidus A."/>
        </authorList>
    </citation>
    <scope>NUCLEOTIDE SEQUENCE [LARGE SCALE GENOMIC DNA]</scope>
    <source>
        <strain evidence="7">ATCC 27377 / DSM 6068 / ICPB 4128</strain>
    </source>
</reference>
<organism evidence="6 7">
    <name type="scientific">Pirellula staleyi (strain ATCC 27377 / DSM 6068 / ICPB 4128)</name>
    <name type="common">Pirella staleyi</name>
    <dbReference type="NCBI Taxonomy" id="530564"/>
    <lineage>
        <taxon>Bacteria</taxon>
        <taxon>Pseudomonadati</taxon>
        <taxon>Planctomycetota</taxon>
        <taxon>Planctomycetia</taxon>
        <taxon>Pirellulales</taxon>
        <taxon>Pirellulaceae</taxon>
        <taxon>Pirellula</taxon>
    </lineage>
</organism>
<feature type="compositionally biased region" description="Low complexity" evidence="3">
    <location>
        <begin position="238"/>
        <end position="254"/>
    </location>
</feature>